<proteinExistence type="predicted"/>
<reference evidence="2" key="1">
    <citation type="submission" date="2022-11" db="UniProtKB">
        <authorList>
            <consortium name="WormBaseParasite"/>
        </authorList>
    </citation>
    <scope>IDENTIFICATION</scope>
</reference>
<evidence type="ECO:0000313" key="2">
    <source>
        <dbReference type="WBParaSite" id="ES5_v2.g8196.t1"/>
    </source>
</evidence>
<name>A0AC34GTZ1_9BILA</name>
<organism evidence="1 2">
    <name type="scientific">Panagrolaimus sp. ES5</name>
    <dbReference type="NCBI Taxonomy" id="591445"/>
    <lineage>
        <taxon>Eukaryota</taxon>
        <taxon>Metazoa</taxon>
        <taxon>Ecdysozoa</taxon>
        <taxon>Nematoda</taxon>
        <taxon>Chromadorea</taxon>
        <taxon>Rhabditida</taxon>
        <taxon>Tylenchina</taxon>
        <taxon>Panagrolaimomorpha</taxon>
        <taxon>Panagrolaimoidea</taxon>
        <taxon>Panagrolaimidae</taxon>
        <taxon>Panagrolaimus</taxon>
    </lineage>
</organism>
<sequence length="142" mass="16617">MESIKKEEETLNECQCPTDNLTINLFKDYIKLIDESLEAMDNSSHNIINGEGSIYDSQSIYGHLKHFETAFGQMAEMALECDNARKIAEPLIEKSEKVPLINMVEVAGTNFLDNIFEKHPEYYHYLYTKFYKHWPEADHYQK</sequence>
<evidence type="ECO:0000313" key="1">
    <source>
        <dbReference type="Proteomes" id="UP000887579"/>
    </source>
</evidence>
<accession>A0AC34GTZ1</accession>
<dbReference type="WBParaSite" id="ES5_v2.g8196.t1">
    <property type="protein sequence ID" value="ES5_v2.g8196.t1"/>
    <property type="gene ID" value="ES5_v2.g8196"/>
</dbReference>
<protein>
    <submittedName>
        <fullName evidence="2">Uncharacterized protein</fullName>
    </submittedName>
</protein>
<dbReference type="Proteomes" id="UP000887579">
    <property type="component" value="Unplaced"/>
</dbReference>